<dbReference type="SUPFAM" id="SSF110857">
    <property type="entry name" value="Gamma-glutamyl cyclotransferase-like"/>
    <property type="match status" value="1"/>
</dbReference>
<dbReference type="Proteomes" id="UP000064912">
    <property type="component" value="Chromosome"/>
</dbReference>
<dbReference type="EC" id="4.3.2.7" evidence="1"/>
<evidence type="ECO:0000256" key="2">
    <source>
        <dbReference type="ARBA" id="ARBA00023239"/>
    </source>
</evidence>
<accession>A0A0D6AXH0</accession>
<keyword evidence="2" id="KW-0456">Lyase</keyword>
<dbReference type="PANTHER" id="PTHR12192:SF2">
    <property type="entry name" value="GLUTATHIONE-SPECIFIC GAMMA-GLUTAMYLCYCLOTRANSFERASE 2"/>
    <property type="match status" value="1"/>
</dbReference>
<evidence type="ECO:0000313" key="3">
    <source>
        <dbReference type="EMBL" id="BAQ67572.1"/>
    </source>
</evidence>
<dbReference type="InterPro" id="IPR036568">
    <property type="entry name" value="GGCT-like_sf"/>
</dbReference>
<dbReference type="AlphaFoldDB" id="A0A0D6AXH0"/>
<dbReference type="InterPro" id="IPR006840">
    <property type="entry name" value="ChaC"/>
</dbReference>
<dbReference type="KEGG" id="rsu:NHU_00401"/>
<dbReference type="CDD" id="cd06661">
    <property type="entry name" value="GGCT_like"/>
    <property type="match status" value="1"/>
</dbReference>
<dbReference type="Pfam" id="PF04752">
    <property type="entry name" value="ChaC"/>
    <property type="match status" value="1"/>
</dbReference>
<dbReference type="EMBL" id="AP014800">
    <property type="protein sequence ID" value="BAQ67572.1"/>
    <property type="molecule type" value="Genomic_DNA"/>
</dbReference>
<dbReference type="Gene3D" id="3.10.490.10">
    <property type="entry name" value="Gamma-glutamyl cyclotransferase-like"/>
    <property type="match status" value="1"/>
</dbReference>
<dbReference type="PATRIC" id="fig|35806.4.peg.410"/>
<proteinExistence type="predicted"/>
<organism evidence="3 4">
    <name type="scientific">Rhodovulum sulfidophilum</name>
    <name type="common">Rhodobacter sulfidophilus</name>
    <dbReference type="NCBI Taxonomy" id="35806"/>
    <lineage>
        <taxon>Bacteria</taxon>
        <taxon>Pseudomonadati</taxon>
        <taxon>Pseudomonadota</taxon>
        <taxon>Alphaproteobacteria</taxon>
        <taxon>Rhodobacterales</taxon>
        <taxon>Paracoccaceae</taxon>
        <taxon>Rhodovulum</taxon>
    </lineage>
</organism>
<dbReference type="GO" id="GO:0061928">
    <property type="term" value="F:glutathione specific gamma-glutamylcyclotransferase activity"/>
    <property type="evidence" value="ECO:0007669"/>
    <property type="project" value="UniProtKB-EC"/>
</dbReference>
<gene>
    <name evidence="3" type="primary">chaC</name>
    <name evidence="3" type="ORF">NHU_00401</name>
</gene>
<evidence type="ECO:0000256" key="1">
    <source>
        <dbReference type="ARBA" id="ARBA00012344"/>
    </source>
</evidence>
<sequence length="179" mass="19368">MQDGLWVFGYGSLLWKPGFEVAEQRLARLEGWHRSFCMRSIHHRGSEAEPGLVLALDAAPGASCQGVALRAAPGTEAETLAALRERELISAAYFEVELDLVPAGGGTIRAVCYVIDPDHVQYCGGLPLEEQAQIIARAQGGMGPNDEYLLNTVAHLAELGLSDPDLDWLADRVRALKSD</sequence>
<dbReference type="GO" id="GO:0005737">
    <property type="term" value="C:cytoplasm"/>
    <property type="evidence" value="ECO:0007669"/>
    <property type="project" value="TreeGrafter"/>
</dbReference>
<evidence type="ECO:0000313" key="4">
    <source>
        <dbReference type="Proteomes" id="UP000064912"/>
    </source>
</evidence>
<dbReference type="InterPro" id="IPR013024">
    <property type="entry name" value="GGCT-like"/>
</dbReference>
<dbReference type="eggNOG" id="COG3703">
    <property type="taxonomic scope" value="Bacteria"/>
</dbReference>
<dbReference type="PANTHER" id="PTHR12192">
    <property type="entry name" value="CATION TRANSPORT PROTEIN CHAC-RELATED"/>
    <property type="match status" value="1"/>
</dbReference>
<reference evidence="3 4" key="1">
    <citation type="submission" date="2015-02" db="EMBL/GenBank/DDBJ databases">
        <title>Genome sequene of Rhodovulum sulfidophilum DSM 2351.</title>
        <authorList>
            <person name="Nagao N."/>
        </authorList>
    </citation>
    <scope>NUCLEOTIDE SEQUENCE [LARGE SCALE GENOMIC DNA]</scope>
    <source>
        <strain evidence="3 4">DSM 2351</strain>
    </source>
</reference>
<name>A0A0D6AXH0_RHOSU</name>
<protein>
    <recommendedName>
        <fullName evidence="1">glutathione-specific gamma-glutamylcyclotransferase</fullName>
        <ecNumber evidence="1">4.3.2.7</ecNumber>
    </recommendedName>
</protein>
<dbReference type="GO" id="GO:0006751">
    <property type="term" value="P:glutathione catabolic process"/>
    <property type="evidence" value="ECO:0007669"/>
    <property type="project" value="InterPro"/>
</dbReference>